<dbReference type="EMBL" id="VSSQ01000212">
    <property type="protein sequence ID" value="MPL85841.1"/>
    <property type="molecule type" value="Genomic_DNA"/>
</dbReference>
<dbReference type="Pfam" id="PF00079">
    <property type="entry name" value="Serpin"/>
    <property type="match status" value="1"/>
</dbReference>
<dbReference type="AlphaFoldDB" id="A0A644V3T3"/>
<comment type="caution">
    <text evidence="2">The sequence shown here is derived from an EMBL/GenBank/DDBJ whole genome shotgun (WGS) entry which is preliminary data.</text>
</comment>
<dbReference type="InterPro" id="IPR023796">
    <property type="entry name" value="Serpin_dom"/>
</dbReference>
<accession>A0A644V3T3</accession>
<organism evidence="2">
    <name type="scientific">bioreactor metagenome</name>
    <dbReference type="NCBI Taxonomy" id="1076179"/>
    <lineage>
        <taxon>unclassified sequences</taxon>
        <taxon>metagenomes</taxon>
        <taxon>ecological metagenomes</taxon>
    </lineage>
</organism>
<proteinExistence type="predicted"/>
<evidence type="ECO:0000259" key="1">
    <source>
        <dbReference type="Pfam" id="PF00079"/>
    </source>
</evidence>
<dbReference type="Gene3D" id="2.30.39.10">
    <property type="entry name" value="Alpha-1-antitrypsin, domain 1"/>
    <property type="match status" value="1"/>
</dbReference>
<dbReference type="SUPFAM" id="SSF56574">
    <property type="entry name" value="Serpins"/>
    <property type="match status" value="1"/>
</dbReference>
<gene>
    <name evidence="2" type="ORF">SDC9_31815</name>
</gene>
<dbReference type="InterPro" id="IPR036186">
    <property type="entry name" value="Serpin_sf"/>
</dbReference>
<feature type="domain" description="Serpin" evidence="1">
    <location>
        <begin position="166"/>
        <end position="335"/>
    </location>
</feature>
<name>A0A644V3T3_9ZZZZ</name>
<sequence>MKRRISILTILLLTALLQFSCNKSTKEQDFGVSISAPKLIGTPAEKFTPEELQTLRISNSLSFLFLNQIYNSTDSLFPFSFSTLGVLSYIYNVSDTNYLNVFSQNFSISDSQALIQNITNTLSVISEIDSTIKKSTTLLSDKTSPLPTLTQELQIPIPYEGMLKSKQLPFTLNDSTQRKMTFYQIAGTFGLSQNETALCLDIPLGNGNYSLLIIEPKDWDIKTFASNFTETKYMEIIESLTFQNLKVSLPELSLASSFALPLPSISGQTPQSVKSFLLTSKLTLQKPTRASFAVDKTDIDTKLQANSKTEHHHINKPFLYILRGKSSNSILLLGIFTGR</sequence>
<protein>
    <recommendedName>
        <fullName evidence="1">Serpin domain-containing protein</fullName>
    </recommendedName>
</protein>
<reference evidence="2" key="1">
    <citation type="submission" date="2019-08" db="EMBL/GenBank/DDBJ databases">
        <authorList>
            <person name="Kucharzyk K."/>
            <person name="Murdoch R.W."/>
            <person name="Higgins S."/>
            <person name="Loffler F."/>
        </authorList>
    </citation>
    <scope>NUCLEOTIDE SEQUENCE</scope>
</reference>
<evidence type="ECO:0000313" key="2">
    <source>
        <dbReference type="EMBL" id="MPL85841.1"/>
    </source>
</evidence>
<dbReference type="InterPro" id="IPR042185">
    <property type="entry name" value="Serpin_sf_2"/>
</dbReference>